<organism evidence="6 7">
    <name type="scientific">Xaviernesmea oryzae</name>
    <dbReference type="NCBI Taxonomy" id="464029"/>
    <lineage>
        <taxon>Bacteria</taxon>
        <taxon>Pseudomonadati</taxon>
        <taxon>Pseudomonadota</taxon>
        <taxon>Alphaproteobacteria</taxon>
        <taxon>Hyphomicrobiales</taxon>
        <taxon>Rhizobiaceae</taxon>
        <taxon>Rhizobium/Agrobacterium group</taxon>
        <taxon>Xaviernesmea</taxon>
    </lineage>
</organism>
<evidence type="ECO:0000259" key="5">
    <source>
        <dbReference type="Pfam" id="PF00496"/>
    </source>
</evidence>
<dbReference type="InterPro" id="IPR006311">
    <property type="entry name" value="TAT_signal"/>
</dbReference>
<dbReference type="CDD" id="cd08502">
    <property type="entry name" value="PBP2_NikA_DppA_OppA_like_16"/>
    <property type="match status" value="1"/>
</dbReference>
<feature type="signal peptide" evidence="4">
    <location>
        <begin position="1"/>
        <end position="29"/>
    </location>
</feature>
<proteinExistence type="inferred from homology"/>
<accession>A0A1X7DC56</accession>
<evidence type="ECO:0000256" key="4">
    <source>
        <dbReference type="SAM" id="SignalP"/>
    </source>
</evidence>
<name>A0A1X7DC56_9HYPH</name>
<dbReference type="GO" id="GO:0015833">
    <property type="term" value="P:peptide transport"/>
    <property type="evidence" value="ECO:0007669"/>
    <property type="project" value="TreeGrafter"/>
</dbReference>
<dbReference type="GO" id="GO:0030288">
    <property type="term" value="C:outer membrane-bounded periplasmic space"/>
    <property type="evidence" value="ECO:0007669"/>
    <property type="project" value="UniProtKB-ARBA"/>
</dbReference>
<dbReference type="RefSeq" id="WP_159457598.1">
    <property type="nucleotide sequence ID" value="NZ_FXAF01000002.1"/>
</dbReference>
<comment type="subcellular location">
    <subcellularLocation>
        <location evidence="1">Periplasm</location>
    </subcellularLocation>
</comment>
<dbReference type="GO" id="GO:1904680">
    <property type="term" value="F:peptide transmembrane transporter activity"/>
    <property type="evidence" value="ECO:0007669"/>
    <property type="project" value="TreeGrafter"/>
</dbReference>
<sequence>MATRRDLLKSASLLAASSAVSGFPSWAFAQSTGGPSTPPGKTLRIIGESLQSLDPIWTTAPPTKNYAFMIFDQLFAVDDKYVPQPQMAAGYTTEDNGMTYVITLRDGLLFHDGEPVRSADCIASIKRWSARDGFGRAVAAAVGEYQVVSDKVFKIKLAHNFPLLIDALGKSNSSQCFIMPERMATVDPTKQITESIGSGPYRFLREEWVPGSFNAFARFDKYVPRSEPPSGIAGGKIAGFERVAFTVIDDPSTAMSALMAGEQDYWPAPADDLLEVMKGDPSIVVSQRTTSNSYYMLQVNHLQPPFNNPGVRKALAMAINQVELISAIQPDPKLVLPCYSFYDCQSPYGTEDNAAVIKTADLRKAKEALAAAGYKGEKVVLLAVSSPPRLSGLNQVLDNVMRKLSMNVELQAMDFATMATRRTSKEPVEAGGWSGFITGWTGGDVANPAVNQLLHGAGEKGWFGWANDPKLEALKTSWFRSADPAERAVIAKQIQVQAFETLPYIPLGATSTYHAYRADLKGVFPAPVNAYWNISKGDKA</sequence>
<dbReference type="EMBL" id="FXAF01000002">
    <property type="protein sequence ID" value="SMF12716.1"/>
    <property type="molecule type" value="Genomic_DNA"/>
</dbReference>
<dbReference type="PANTHER" id="PTHR30290:SF38">
    <property type="entry name" value="D,D-DIPEPTIDE-BINDING PERIPLASMIC PROTEIN DDPA-RELATED"/>
    <property type="match status" value="1"/>
</dbReference>
<dbReference type="STRING" id="464029.SAMN02982989_5365"/>
<dbReference type="Gene3D" id="3.40.190.10">
    <property type="entry name" value="Periplasmic binding protein-like II"/>
    <property type="match status" value="1"/>
</dbReference>
<evidence type="ECO:0000256" key="2">
    <source>
        <dbReference type="ARBA" id="ARBA00005695"/>
    </source>
</evidence>
<dbReference type="InterPro" id="IPR000914">
    <property type="entry name" value="SBP_5_dom"/>
</dbReference>
<dbReference type="SUPFAM" id="SSF53850">
    <property type="entry name" value="Periplasmic binding protein-like II"/>
    <property type="match status" value="1"/>
</dbReference>
<keyword evidence="7" id="KW-1185">Reference proteome</keyword>
<dbReference type="Pfam" id="PF00496">
    <property type="entry name" value="SBP_bac_5"/>
    <property type="match status" value="1"/>
</dbReference>
<dbReference type="AlphaFoldDB" id="A0A1X7DC56"/>
<evidence type="ECO:0000256" key="1">
    <source>
        <dbReference type="ARBA" id="ARBA00004418"/>
    </source>
</evidence>
<dbReference type="PANTHER" id="PTHR30290">
    <property type="entry name" value="PERIPLASMIC BINDING COMPONENT OF ABC TRANSPORTER"/>
    <property type="match status" value="1"/>
</dbReference>
<dbReference type="Gene3D" id="3.90.76.10">
    <property type="entry name" value="Dipeptide-binding Protein, Domain 1"/>
    <property type="match status" value="1"/>
</dbReference>
<dbReference type="OrthoDB" id="9803988at2"/>
<evidence type="ECO:0000256" key="3">
    <source>
        <dbReference type="ARBA" id="ARBA00022729"/>
    </source>
</evidence>
<protein>
    <submittedName>
        <fullName evidence="6">Peptide/nickel transport system substrate-binding protein</fullName>
    </submittedName>
</protein>
<gene>
    <name evidence="6" type="ORF">SAMN02982989_5365</name>
</gene>
<dbReference type="GO" id="GO:0043190">
    <property type="term" value="C:ATP-binding cassette (ABC) transporter complex"/>
    <property type="evidence" value="ECO:0007669"/>
    <property type="project" value="InterPro"/>
</dbReference>
<feature type="chain" id="PRO_5012710766" evidence="4">
    <location>
        <begin position="30"/>
        <end position="540"/>
    </location>
</feature>
<comment type="similarity">
    <text evidence="2">Belongs to the bacterial solute-binding protein 5 family.</text>
</comment>
<evidence type="ECO:0000313" key="6">
    <source>
        <dbReference type="EMBL" id="SMF12716.1"/>
    </source>
</evidence>
<dbReference type="PIRSF" id="PIRSF002741">
    <property type="entry name" value="MppA"/>
    <property type="match status" value="1"/>
</dbReference>
<reference evidence="7" key="1">
    <citation type="submission" date="2017-04" db="EMBL/GenBank/DDBJ databases">
        <authorList>
            <person name="Varghese N."/>
            <person name="Submissions S."/>
        </authorList>
    </citation>
    <scope>NUCLEOTIDE SEQUENCE [LARGE SCALE GENOMIC DNA]</scope>
    <source>
        <strain evidence="7">B4P</strain>
    </source>
</reference>
<dbReference type="InterPro" id="IPR039424">
    <property type="entry name" value="SBP_5"/>
</dbReference>
<dbReference type="Proteomes" id="UP000192903">
    <property type="component" value="Unassembled WGS sequence"/>
</dbReference>
<feature type="domain" description="Solute-binding protein family 5" evidence="5">
    <location>
        <begin position="83"/>
        <end position="452"/>
    </location>
</feature>
<dbReference type="PROSITE" id="PS51318">
    <property type="entry name" value="TAT"/>
    <property type="match status" value="1"/>
</dbReference>
<evidence type="ECO:0000313" key="7">
    <source>
        <dbReference type="Proteomes" id="UP000192903"/>
    </source>
</evidence>
<dbReference type="Gene3D" id="3.10.105.10">
    <property type="entry name" value="Dipeptide-binding Protein, Domain 3"/>
    <property type="match status" value="1"/>
</dbReference>
<keyword evidence="3 4" id="KW-0732">Signal</keyword>
<dbReference type="InterPro" id="IPR030678">
    <property type="entry name" value="Peptide/Ni-bd"/>
</dbReference>